<proteinExistence type="predicted"/>
<dbReference type="EMBL" id="CM042885">
    <property type="protein sequence ID" value="KAI4366163.1"/>
    <property type="molecule type" value="Genomic_DNA"/>
</dbReference>
<evidence type="ECO:0000313" key="1">
    <source>
        <dbReference type="EMBL" id="KAI4366163.1"/>
    </source>
</evidence>
<evidence type="ECO:0000313" key="2">
    <source>
        <dbReference type="Proteomes" id="UP001057402"/>
    </source>
</evidence>
<name>A0ACB9QHF1_9MYRT</name>
<protein>
    <submittedName>
        <fullName evidence="1">Uncharacterized protein</fullName>
    </submittedName>
</protein>
<comment type="caution">
    <text evidence="1">The sequence shown here is derived from an EMBL/GenBank/DDBJ whole genome shotgun (WGS) entry which is preliminary data.</text>
</comment>
<dbReference type="Proteomes" id="UP001057402">
    <property type="component" value="Chromosome 6"/>
</dbReference>
<reference evidence="2" key="1">
    <citation type="journal article" date="2023" name="Front. Plant Sci.">
        <title>Chromosomal-level genome assembly of Melastoma candidum provides insights into trichome evolution.</title>
        <authorList>
            <person name="Zhong Y."/>
            <person name="Wu W."/>
            <person name="Sun C."/>
            <person name="Zou P."/>
            <person name="Liu Y."/>
            <person name="Dai S."/>
            <person name="Zhou R."/>
        </authorList>
    </citation>
    <scope>NUCLEOTIDE SEQUENCE [LARGE SCALE GENOMIC DNA]</scope>
</reference>
<accession>A0ACB9QHF1</accession>
<sequence>MINVLFTLVLVEMGVIVVLLFKSPLRKLMMMGLDRGKQGRGPLVARTVATTLIVVLGSVVYNFTSVQNRLRESSLINPTDQVLMANHLLEASLLGFSLFLAMLIDRLHYYMKELELLRRVLDSAKKHPRDRAGKETEGGGIEGYSNF</sequence>
<gene>
    <name evidence="1" type="ORF">MLD38_022077</name>
</gene>
<organism evidence="1 2">
    <name type="scientific">Melastoma candidum</name>
    <dbReference type="NCBI Taxonomy" id="119954"/>
    <lineage>
        <taxon>Eukaryota</taxon>
        <taxon>Viridiplantae</taxon>
        <taxon>Streptophyta</taxon>
        <taxon>Embryophyta</taxon>
        <taxon>Tracheophyta</taxon>
        <taxon>Spermatophyta</taxon>
        <taxon>Magnoliopsida</taxon>
        <taxon>eudicotyledons</taxon>
        <taxon>Gunneridae</taxon>
        <taxon>Pentapetalae</taxon>
        <taxon>rosids</taxon>
        <taxon>malvids</taxon>
        <taxon>Myrtales</taxon>
        <taxon>Melastomataceae</taxon>
        <taxon>Melastomatoideae</taxon>
        <taxon>Melastomateae</taxon>
        <taxon>Melastoma</taxon>
    </lineage>
</organism>
<keyword evidence="2" id="KW-1185">Reference proteome</keyword>